<protein>
    <submittedName>
        <fullName evidence="1">Uncharacterized protein</fullName>
    </submittedName>
</protein>
<dbReference type="KEGG" id="stui:GCM10017668_23930"/>
<dbReference type="Proteomes" id="UP000516373">
    <property type="component" value="Chromosome"/>
</dbReference>
<proteinExistence type="predicted"/>
<reference evidence="1 2" key="1">
    <citation type="journal article" date="2014" name="Int. J. Syst. Evol. Microbiol.">
        <title>Complete genome sequence of Corynebacterium casei LMG S-19264T (=DSM 44701T), isolated from a smear-ripened cheese.</title>
        <authorList>
            <consortium name="US DOE Joint Genome Institute (JGI-PGF)"/>
            <person name="Walter F."/>
            <person name="Albersmeier A."/>
            <person name="Kalinowski J."/>
            <person name="Ruckert C."/>
        </authorList>
    </citation>
    <scope>NUCLEOTIDE SEQUENCE [LARGE SCALE GENOMIC DNA]</scope>
    <source>
        <strain evidence="1 2">JCM 4255</strain>
    </source>
</reference>
<gene>
    <name evidence="1" type="ORF">GCM10017668_23930</name>
</gene>
<evidence type="ECO:0000313" key="1">
    <source>
        <dbReference type="EMBL" id="BCL20550.1"/>
    </source>
</evidence>
<sequence>MIKGGLRGCPAGTGFLRVAVSKFSADGSAGARHLQAVACTVRARPPSCKRARWAGSICAMDQALKTLEHEFRSEPGSFLLGLRGDLVWDRDAFSRLEKAMRTVCERWQEAEELPRWLAEGYYHVATDVPSWTAHPNFPRPEPADYYTACIERLTDLADWFFRGWHAYMEPHTWSDL</sequence>
<dbReference type="EMBL" id="AP023439">
    <property type="protein sequence ID" value="BCL20550.1"/>
    <property type="molecule type" value="Genomic_DNA"/>
</dbReference>
<accession>A0A7G1NFP5</accession>
<name>A0A7G1NFP5_9ACTN</name>
<organism evidence="1 2">
    <name type="scientific">Streptomyces tuirus</name>
    <dbReference type="NCBI Taxonomy" id="68278"/>
    <lineage>
        <taxon>Bacteria</taxon>
        <taxon>Bacillati</taxon>
        <taxon>Actinomycetota</taxon>
        <taxon>Actinomycetes</taxon>
        <taxon>Kitasatosporales</taxon>
        <taxon>Streptomycetaceae</taxon>
        <taxon>Streptomyces</taxon>
    </lineage>
</organism>
<dbReference type="AlphaFoldDB" id="A0A7G1NFP5"/>
<evidence type="ECO:0000313" key="2">
    <source>
        <dbReference type="Proteomes" id="UP000516373"/>
    </source>
</evidence>